<sequence length="99" mass="11415">MQQGQHRARAPQILRQRAAWCGVLAVLRIQGCCEHNGKPSTRRGDVQISARVSDRCHKTCRVKACTMGNDHSRAHRWTVEPFCVRVWRPVRLLVPVPHW</sequence>
<proteinExistence type="predicted"/>
<accession>A0A2N3RHG8</accession>
<keyword evidence="4" id="KW-1185">Reference proteome</keyword>
<dbReference type="Proteomes" id="UP000233720">
    <property type="component" value="Unassembled WGS sequence"/>
</dbReference>
<dbReference type="EMBL" id="PHKW01000004">
    <property type="protein sequence ID" value="PKV16233.1"/>
    <property type="molecule type" value="Genomic_DNA"/>
</dbReference>
<dbReference type="AlphaFoldDB" id="A0A2N3RHG8"/>
<organism evidence="1 3">
    <name type="scientific">Xanthomonas prunicola</name>
    <dbReference type="NCBI Taxonomy" id="2053930"/>
    <lineage>
        <taxon>Bacteria</taxon>
        <taxon>Pseudomonadati</taxon>
        <taxon>Pseudomonadota</taxon>
        <taxon>Gammaproteobacteria</taxon>
        <taxon>Lysobacterales</taxon>
        <taxon>Lysobacteraceae</taxon>
        <taxon>Xanthomonas</taxon>
    </lineage>
</organism>
<dbReference type="Proteomes" id="UP000233748">
    <property type="component" value="Unassembled WGS sequence"/>
</dbReference>
<evidence type="ECO:0000313" key="1">
    <source>
        <dbReference type="EMBL" id="PKV11957.1"/>
    </source>
</evidence>
<name>A0A2N3RHG8_9XANT</name>
<gene>
    <name evidence="1" type="ORF">XpruCFBP8353_13855</name>
    <name evidence="2" type="ORF">XpruCFBP8354_13840</name>
</gene>
<dbReference type="EMBL" id="PHKV01000004">
    <property type="protein sequence ID" value="PKV11957.1"/>
    <property type="molecule type" value="Genomic_DNA"/>
</dbReference>
<evidence type="ECO:0000313" key="4">
    <source>
        <dbReference type="Proteomes" id="UP000233748"/>
    </source>
</evidence>
<comment type="caution">
    <text evidence="1">The sequence shown here is derived from an EMBL/GenBank/DDBJ whole genome shotgun (WGS) entry which is preliminary data.</text>
</comment>
<reference evidence="3 4" key="1">
    <citation type="submission" date="2017-11" db="EMBL/GenBank/DDBJ databases">
        <title>Xanthomonas prunicola sp. nov., a novel pathogen that affects nectarine (Prunus persica var. nectarine) trees.</title>
        <authorList>
            <person name="Lopez M."/>
            <person name="Lopez-Soriano P."/>
            <person name="Garita-Cambronero J."/>
            <person name="Beltran C."/>
            <person name="Taghouti G."/>
            <person name="Portier P."/>
            <person name="Cubero J."/>
            <person name="Fischer-Le Saux M."/>
            <person name="Marco-Noales E."/>
        </authorList>
    </citation>
    <scope>NUCLEOTIDE SEQUENCE [LARGE SCALE GENOMIC DNA]</scope>
    <source>
        <strain evidence="1 3">CFBP8353</strain>
        <strain evidence="2 4">CFBP8354</strain>
    </source>
</reference>
<evidence type="ECO:0000313" key="3">
    <source>
        <dbReference type="Proteomes" id="UP000233720"/>
    </source>
</evidence>
<evidence type="ECO:0000313" key="2">
    <source>
        <dbReference type="EMBL" id="PKV16233.1"/>
    </source>
</evidence>
<protein>
    <submittedName>
        <fullName evidence="1">Uncharacterized protein</fullName>
    </submittedName>
</protein>